<dbReference type="InterPro" id="IPR019601">
    <property type="entry name" value="Oxoglutarate/Fe-dep_Oase_C"/>
</dbReference>
<sequence>MKRVSAKQVAQEQQKQPTMQVDKVKSLFNDKIWDPTFQEDLKQEIHDSQPYNWGTIRDLVDDELLRKVRKEIETEIHFTSKETDIYKVNQSGDLANLSGLDWNDLSRLPSLCRLREILYSEVYRDVISHVTGAGKLSGSKMDMSINTYTKGCHLLTHDDVIGSRRVSFILYLPDPDKRWKDHYGGGLRLFPSIVANVPQSDHSAKLVPQFNQIAFFQVQPGFSFHDVEEVRVNKHRLSIQGWYHIPQKEEKGFIAGEEEAWVKTNTSTLAQLESKVLQDYEFPKGERDILPYHQIRHVDELLAAQSCKEGDSQSLPDLRLLSAKEMDFLSDFISPHHLTQEGINKLQSHFVEKSQLQIEDFLNDDRAEFLKQLIKKDEMEKDCPYESVNVKAPWKTAMPPHKWRYLYIDGKSHENFQNEQDILNKLNNEEMPNYTLLSQTLEDKKYQTETQLIALANFFQSSAFKKYLALLTLLSPLSEQVLIRRFRPGKDFTLATQIHKNDLLKQVEGFVDAVLEGTLCLTPSDGWESGEVGGYELYMDNQDEDENANKDIEDAAVYKSDDAGDSVLINKPPSWNSFNLVLRDESVLQFIKYISWSAKSSRWDVTVQWDVKTVDEDDHDENDNNE</sequence>
<evidence type="ECO:0000256" key="3">
    <source>
        <dbReference type="ARBA" id="ARBA00007443"/>
    </source>
</evidence>
<evidence type="ECO:0000256" key="4">
    <source>
        <dbReference type="ARBA" id="ARBA00022723"/>
    </source>
</evidence>
<evidence type="ECO:0000256" key="11">
    <source>
        <dbReference type="ARBA" id="ARBA00051966"/>
    </source>
</evidence>
<gene>
    <name evidence="14" type="ORF">LANO_0B03488G</name>
</gene>
<dbReference type="GO" id="GO:0005506">
    <property type="term" value="F:iron ion binding"/>
    <property type="evidence" value="ECO:0007669"/>
    <property type="project" value="InterPro"/>
</dbReference>
<dbReference type="GO" id="GO:0005737">
    <property type="term" value="C:cytoplasm"/>
    <property type="evidence" value="ECO:0007669"/>
    <property type="project" value="TreeGrafter"/>
</dbReference>
<comment type="subcellular location">
    <subcellularLocation>
        <location evidence="2">Nucleus</location>
    </subcellularLocation>
</comment>
<evidence type="ECO:0000256" key="8">
    <source>
        <dbReference type="ARBA" id="ARBA00023004"/>
    </source>
</evidence>
<evidence type="ECO:0000256" key="2">
    <source>
        <dbReference type="ARBA" id="ARBA00004123"/>
    </source>
</evidence>
<keyword evidence="4" id="KW-0479">Metal-binding</keyword>
<comment type="catalytic activity">
    <reaction evidence="10">
        <text>[ribosomal protein uS12]-L-proline + 2-oxoglutarate + O2 = [ribosomal protein uS12]-(3S)-3-hydroxy-L-proline + succinate + CO2</text>
        <dbReference type="Rhea" id="RHEA:54156"/>
        <dbReference type="Rhea" id="RHEA-COMP:13816"/>
        <dbReference type="Rhea" id="RHEA-COMP:13818"/>
        <dbReference type="ChEBI" id="CHEBI:15379"/>
        <dbReference type="ChEBI" id="CHEBI:16526"/>
        <dbReference type="ChEBI" id="CHEBI:16810"/>
        <dbReference type="ChEBI" id="CHEBI:30031"/>
        <dbReference type="ChEBI" id="CHEBI:50342"/>
        <dbReference type="ChEBI" id="CHEBI:85428"/>
    </reaction>
</comment>
<dbReference type="Proteomes" id="UP000189911">
    <property type="component" value="Chromosome B"/>
</dbReference>
<dbReference type="EMBL" id="LT598450">
    <property type="protein sequence ID" value="SCU81551.1"/>
    <property type="molecule type" value="Genomic_DNA"/>
</dbReference>
<dbReference type="FunFam" id="3.60.130.20:FF:000002">
    <property type="entry name" value="Prolyl 3,4-dihydroxylase TPA1"/>
    <property type="match status" value="1"/>
</dbReference>
<keyword evidence="9" id="KW-0539">Nucleus</keyword>
<evidence type="ECO:0000313" key="14">
    <source>
        <dbReference type="EMBL" id="SCU81551.1"/>
    </source>
</evidence>
<reference evidence="15" key="1">
    <citation type="submission" date="2016-03" db="EMBL/GenBank/DDBJ databases">
        <authorList>
            <person name="Devillers Hugo."/>
        </authorList>
    </citation>
    <scope>NUCLEOTIDE SEQUENCE [LARGE SCALE GENOMIC DNA]</scope>
</reference>
<evidence type="ECO:0000256" key="6">
    <source>
        <dbReference type="ARBA" id="ARBA00022964"/>
    </source>
</evidence>
<dbReference type="FunFam" id="2.60.120.620:FF:000014">
    <property type="entry name" value="Prolyl 3,4-dihydroxylase TPA1"/>
    <property type="match status" value="1"/>
</dbReference>
<evidence type="ECO:0000256" key="5">
    <source>
        <dbReference type="ARBA" id="ARBA00022896"/>
    </source>
</evidence>
<keyword evidence="8" id="KW-0408">Iron</keyword>
<evidence type="ECO:0000256" key="12">
    <source>
        <dbReference type="ARBA" id="ARBA00081607"/>
    </source>
</evidence>
<dbReference type="AlphaFoldDB" id="A0A1G4IXD8"/>
<evidence type="ECO:0000259" key="13">
    <source>
        <dbReference type="PROSITE" id="PS51471"/>
    </source>
</evidence>
<comment type="similarity">
    <text evidence="3">Belongs to the TPA1 family.</text>
</comment>
<accession>A0A1G4IXD8</accession>
<comment type="catalytic activity">
    <reaction evidence="11">
        <text>[ribosomal protein uS12]-(3S)-3-hydroxy-L-proline + 2-oxoglutarate + O2 = [ribosomal protein uS12]-(3S)-3,4-dihydroxy-L-proline + succinate + CO2</text>
        <dbReference type="Rhea" id="RHEA:54160"/>
        <dbReference type="Rhea" id="RHEA-COMP:13817"/>
        <dbReference type="Rhea" id="RHEA-COMP:13818"/>
        <dbReference type="ChEBI" id="CHEBI:15379"/>
        <dbReference type="ChEBI" id="CHEBI:16526"/>
        <dbReference type="ChEBI" id="CHEBI:16810"/>
        <dbReference type="ChEBI" id="CHEBI:30031"/>
        <dbReference type="ChEBI" id="CHEBI:85428"/>
        <dbReference type="ChEBI" id="CHEBI:138052"/>
    </reaction>
</comment>
<dbReference type="OrthoDB" id="430522at2759"/>
<comment type="cofactor">
    <cofactor evidence="1">
        <name>L-ascorbate</name>
        <dbReference type="ChEBI" id="CHEBI:38290"/>
    </cofactor>
</comment>
<dbReference type="GO" id="GO:0031418">
    <property type="term" value="F:L-ascorbic acid binding"/>
    <property type="evidence" value="ECO:0007669"/>
    <property type="project" value="UniProtKB-KW"/>
</dbReference>
<dbReference type="Pfam" id="PF13661">
    <property type="entry name" value="2OG-FeII_Oxy_4"/>
    <property type="match status" value="1"/>
</dbReference>
<evidence type="ECO:0000256" key="7">
    <source>
        <dbReference type="ARBA" id="ARBA00023002"/>
    </source>
</evidence>
<protein>
    <recommendedName>
        <fullName evidence="12">uS12 prolyl 3,4-dihydroxylase</fullName>
    </recommendedName>
</protein>
<keyword evidence="15" id="KW-1185">Reference proteome</keyword>
<dbReference type="PANTHER" id="PTHR12117:SF0">
    <property type="entry name" value="PROLYL 3-HYDROXYLASE OGFOD1"/>
    <property type="match status" value="1"/>
</dbReference>
<feature type="domain" description="Fe2OG dioxygenase" evidence="13">
    <location>
        <begin position="139"/>
        <end position="245"/>
    </location>
</feature>
<dbReference type="GO" id="GO:0005634">
    <property type="term" value="C:nucleus"/>
    <property type="evidence" value="ECO:0007669"/>
    <property type="project" value="UniProtKB-SubCell"/>
</dbReference>
<dbReference type="InterPro" id="IPR005123">
    <property type="entry name" value="Oxoglu/Fe-dep_dioxygenase_dom"/>
</dbReference>
<dbReference type="PANTHER" id="PTHR12117">
    <property type="entry name" value="HISTONE ACETYLTRANSFERASE COMPLEX"/>
    <property type="match status" value="1"/>
</dbReference>
<dbReference type="InterPro" id="IPR006620">
    <property type="entry name" value="Pro_4_hyd_alph"/>
</dbReference>
<dbReference type="Pfam" id="PF10637">
    <property type="entry name" value="Ofd1_CTDD"/>
    <property type="match status" value="1"/>
</dbReference>
<dbReference type="InterPro" id="IPR051842">
    <property type="entry name" value="uS12_prolyl_hydroxylase"/>
</dbReference>
<dbReference type="Gene3D" id="3.60.130.20">
    <property type="entry name" value="Oxoglutarate/iron-dependent oxygenase, C-terminal degradation domain"/>
    <property type="match status" value="1"/>
</dbReference>
<dbReference type="Gene3D" id="2.60.120.620">
    <property type="entry name" value="q2cbj1_9rhob like domain"/>
    <property type="match status" value="1"/>
</dbReference>
<dbReference type="PROSITE" id="PS51471">
    <property type="entry name" value="FE2OG_OXY"/>
    <property type="match status" value="1"/>
</dbReference>
<evidence type="ECO:0000256" key="10">
    <source>
        <dbReference type="ARBA" id="ARBA00047444"/>
    </source>
</evidence>
<dbReference type="SMART" id="SM00702">
    <property type="entry name" value="P4Hc"/>
    <property type="match status" value="1"/>
</dbReference>
<dbReference type="GO" id="GO:0009896">
    <property type="term" value="P:positive regulation of catabolic process"/>
    <property type="evidence" value="ECO:0007669"/>
    <property type="project" value="UniProtKB-ARBA"/>
</dbReference>
<dbReference type="InterPro" id="IPR043044">
    <property type="entry name" value="TPA1/Ofd1_C"/>
</dbReference>
<dbReference type="InterPro" id="IPR039558">
    <property type="entry name" value="TPA1/OFD1_N"/>
</dbReference>
<organism evidence="14 15">
    <name type="scientific">Lachancea nothofagi CBS 11611</name>
    <dbReference type="NCBI Taxonomy" id="1266666"/>
    <lineage>
        <taxon>Eukaryota</taxon>
        <taxon>Fungi</taxon>
        <taxon>Dikarya</taxon>
        <taxon>Ascomycota</taxon>
        <taxon>Saccharomycotina</taxon>
        <taxon>Saccharomycetes</taxon>
        <taxon>Saccharomycetales</taxon>
        <taxon>Saccharomycetaceae</taxon>
        <taxon>Lachancea</taxon>
    </lineage>
</organism>
<evidence type="ECO:0000313" key="15">
    <source>
        <dbReference type="Proteomes" id="UP000189911"/>
    </source>
</evidence>
<dbReference type="GO" id="GO:0010604">
    <property type="term" value="P:positive regulation of macromolecule metabolic process"/>
    <property type="evidence" value="ECO:0007669"/>
    <property type="project" value="UniProtKB-ARBA"/>
</dbReference>
<evidence type="ECO:0000256" key="9">
    <source>
        <dbReference type="ARBA" id="ARBA00023242"/>
    </source>
</evidence>
<keyword evidence="6" id="KW-0223">Dioxygenase</keyword>
<name>A0A1G4IXD8_9SACH</name>
<keyword evidence="5" id="KW-0847">Vitamin C</keyword>
<dbReference type="GO" id="GO:0031543">
    <property type="term" value="F:peptidyl-proline dioxygenase activity"/>
    <property type="evidence" value="ECO:0007669"/>
    <property type="project" value="UniProtKB-ARBA"/>
</dbReference>
<evidence type="ECO:0000256" key="1">
    <source>
        <dbReference type="ARBA" id="ARBA00001961"/>
    </source>
</evidence>
<proteinExistence type="inferred from homology"/>
<keyword evidence="7" id="KW-0560">Oxidoreductase</keyword>
<dbReference type="GO" id="GO:0006449">
    <property type="term" value="P:regulation of translational termination"/>
    <property type="evidence" value="ECO:0007669"/>
    <property type="project" value="TreeGrafter"/>
</dbReference>